<evidence type="ECO:0000256" key="1">
    <source>
        <dbReference type="ARBA" id="ARBA00022857"/>
    </source>
</evidence>
<evidence type="ECO:0008006" key="7">
    <source>
        <dbReference type="Google" id="ProtNLM"/>
    </source>
</evidence>
<dbReference type="InterPro" id="IPR005887">
    <property type="entry name" value="GH92_a_mannosidase_put"/>
</dbReference>
<dbReference type="AlphaFoldDB" id="A0A1L9T9Q4"/>
<dbReference type="CDD" id="cd05233">
    <property type="entry name" value="SDR_c"/>
    <property type="match status" value="1"/>
</dbReference>
<gene>
    <name evidence="5" type="ORF">ASPSYDRAFT_34147</name>
</gene>
<dbReference type="GO" id="GO:0006516">
    <property type="term" value="P:glycoprotein catabolic process"/>
    <property type="evidence" value="ECO:0007669"/>
    <property type="project" value="TreeGrafter"/>
</dbReference>
<evidence type="ECO:0000259" key="4">
    <source>
        <dbReference type="Pfam" id="PF17678"/>
    </source>
</evidence>
<dbReference type="RefSeq" id="XP_040699960.1">
    <property type="nucleotide sequence ID" value="XM_040845194.1"/>
</dbReference>
<organism evidence="5 6">
    <name type="scientific">Aspergillus sydowii CBS 593.65</name>
    <dbReference type="NCBI Taxonomy" id="1036612"/>
    <lineage>
        <taxon>Eukaryota</taxon>
        <taxon>Fungi</taxon>
        <taxon>Dikarya</taxon>
        <taxon>Ascomycota</taxon>
        <taxon>Pezizomycotina</taxon>
        <taxon>Eurotiomycetes</taxon>
        <taxon>Eurotiomycetidae</taxon>
        <taxon>Eurotiales</taxon>
        <taxon>Aspergillaceae</taxon>
        <taxon>Aspergillus</taxon>
        <taxon>Aspergillus subgen. Nidulantes</taxon>
    </lineage>
</organism>
<dbReference type="Pfam" id="PF07971">
    <property type="entry name" value="Glyco_hydro_92"/>
    <property type="match status" value="1"/>
</dbReference>
<dbReference type="InterPro" id="IPR002347">
    <property type="entry name" value="SDR_fam"/>
</dbReference>
<dbReference type="Gene3D" id="3.30.2080.10">
    <property type="entry name" value="GH92 mannosidase domain"/>
    <property type="match status" value="1"/>
</dbReference>
<evidence type="ECO:0000256" key="2">
    <source>
        <dbReference type="SAM" id="SignalP"/>
    </source>
</evidence>
<dbReference type="GO" id="GO:0000224">
    <property type="term" value="F:peptide-N4-(N-acetyl-beta-glucosaminyl)asparagine amidase activity"/>
    <property type="evidence" value="ECO:0007669"/>
    <property type="project" value="TreeGrafter"/>
</dbReference>
<proteinExistence type="predicted"/>
<dbReference type="FunFam" id="1.20.1610.10:FF:000002">
    <property type="entry name" value="Alpha-1,2-mannosidase family protein"/>
    <property type="match status" value="1"/>
</dbReference>
<reference evidence="6" key="1">
    <citation type="journal article" date="2017" name="Genome Biol.">
        <title>Comparative genomics reveals high biological diversity and specific adaptations in the industrially and medically important fungal genus Aspergillus.</title>
        <authorList>
            <person name="de Vries R.P."/>
            <person name="Riley R."/>
            <person name="Wiebenga A."/>
            <person name="Aguilar-Osorio G."/>
            <person name="Amillis S."/>
            <person name="Uchima C.A."/>
            <person name="Anderluh G."/>
            <person name="Asadollahi M."/>
            <person name="Askin M."/>
            <person name="Barry K."/>
            <person name="Battaglia E."/>
            <person name="Bayram O."/>
            <person name="Benocci T."/>
            <person name="Braus-Stromeyer S.A."/>
            <person name="Caldana C."/>
            <person name="Canovas D."/>
            <person name="Cerqueira G.C."/>
            <person name="Chen F."/>
            <person name="Chen W."/>
            <person name="Choi C."/>
            <person name="Clum A."/>
            <person name="Dos Santos R.A."/>
            <person name="Damasio A.R."/>
            <person name="Diallinas G."/>
            <person name="Emri T."/>
            <person name="Fekete E."/>
            <person name="Flipphi M."/>
            <person name="Freyberg S."/>
            <person name="Gallo A."/>
            <person name="Gournas C."/>
            <person name="Habgood R."/>
            <person name="Hainaut M."/>
            <person name="Harispe M.L."/>
            <person name="Henrissat B."/>
            <person name="Hilden K.S."/>
            <person name="Hope R."/>
            <person name="Hossain A."/>
            <person name="Karabika E."/>
            <person name="Karaffa L."/>
            <person name="Karanyi Z."/>
            <person name="Krasevec N."/>
            <person name="Kuo A."/>
            <person name="Kusch H."/>
            <person name="LaButti K."/>
            <person name="Lagendijk E.L."/>
            <person name="Lapidus A."/>
            <person name="Levasseur A."/>
            <person name="Lindquist E."/>
            <person name="Lipzen A."/>
            <person name="Logrieco A.F."/>
            <person name="MacCabe A."/>
            <person name="Maekelae M.R."/>
            <person name="Malavazi I."/>
            <person name="Melin P."/>
            <person name="Meyer V."/>
            <person name="Mielnichuk N."/>
            <person name="Miskei M."/>
            <person name="Molnar A.P."/>
            <person name="Mule G."/>
            <person name="Ngan C.Y."/>
            <person name="Orejas M."/>
            <person name="Orosz E."/>
            <person name="Ouedraogo J.P."/>
            <person name="Overkamp K.M."/>
            <person name="Park H.-S."/>
            <person name="Perrone G."/>
            <person name="Piumi F."/>
            <person name="Punt P.J."/>
            <person name="Ram A.F."/>
            <person name="Ramon A."/>
            <person name="Rauscher S."/>
            <person name="Record E."/>
            <person name="Riano-Pachon D.M."/>
            <person name="Robert V."/>
            <person name="Roehrig J."/>
            <person name="Ruller R."/>
            <person name="Salamov A."/>
            <person name="Salih N.S."/>
            <person name="Samson R.A."/>
            <person name="Sandor E."/>
            <person name="Sanguinetti M."/>
            <person name="Schuetze T."/>
            <person name="Sepcic K."/>
            <person name="Shelest E."/>
            <person name="Sherlock G."/>
            <person name="Sophianopoulou V."/>
            <person name="Squina F.M."/>
            <person name="Sun H."/>
            <person name="Susca A."/>
            <person name="Todd R.B."/>
            <person name="Tsang A."/>
            <person name="Unkles S.E."/>
            <person name="van de Wiele N."/>
            <person name="van Rossen-Uffink D."/>
            <person name="Oliveira J.V."/>
            <person name="Vesth T.C."/>
            <person name="Visser J."/>
            <person name="Yu J.-H."/>
            <person name="Zhou M."/>
            <person name="Andersen M.R."/>
            <person name="Archer D.B."/>
            <person name="Baker S.E."/>
            <person name="Benoit I."/>
            <person name="Brakhage A.A."/>
            <person name="Braus G.H."/>
            <person name="Fischer R."/>
            <person name="Frisvad J.C."/>
            <person name="Goldman G.H."/>
            <person name="Houbraken J."/>
            <person name="Oakley B."/>
            <person name="Pocsi I."/>
            <person name="Scazzocchio C."/>
            <person name="Seiboth B."/>
            <person name="vanKuyk P.A."/>
            <person name="Wortman J."/>
            <person name="Dyer P.S."/>
            <person name="Grigoriev I.V."/>
        </authorList>
    </citation>
    <scope>NUCLEOTIDE SEQUENCE [LARGE SCALE GENOMIC DNA]</scope>
    <source>
        <strain evidence="6">CBS 593.65</strain>
    </source>
</reference>
<dbReference type="Gene3D" id="1.20.1610.10">
    <property type="entry name" value="alpha-1,2-mannosidases domains"/>
    <property type="match status" value="1"/>
</dbReference>
<dbReference type="GO" id="GO:0005634">
    <property type="term" value="C:nucleus"/>
    <property type="evidence" value="ECO:0007669"/>
    <property type="project" value="TreeGrafter"/>
</dbReference>
<dbReference type="Gene3D" id="2.70.98.10">
    <property type="match status" value="1"/>
</dbReference>
<keyword evidence="1" id="KW-0521">NADP</keyword>
<dbReference type="Pfam" id="PF13561">
    <property type="entry name" value="adh_short_C2"/>
    <property type="match status" value="1"/>
</dbReference>
<dbReference type="Pfam" id="PF17678">
    <property type="entry name" value="Glyco_hydro_92N"/>
    <property type="match status" value="1"/>
</dbReference>
<dbReference type="PRINTS" id="PR00080">
    <property type="entry name" value="SDRFAMILY"/>
</dbReference>
<dbReference type="GeneID" id="63761267"/>
<dbReference type="InterPro" id="IPR014718">
    <property type="entry name" value="GH-type_carb-bd"/>
</dbReference>
<dbReference type="InterPro" id="IPR020904">
    <property type="entry name" value="Sc_DH/Rdtase_CS"/>
</dbReference>
<accession>A0A1L9T9Q4</accession>
<sequence length="1044" mass="113440">MNGWSWGRFSVIATSVLLFSSVTSAQASGESDFDALDYIDPFIGTENGGMVKAVADTQGENQGGFAYDTTHVTGFSHTHDSGTGGASSMGNFPIFVQPNCPGANLTNCSWKSSDRASAWKRDSPKARPGYFSISLENGVHAEMTVTNHSALYRFGFTGATGNLNPVVLLDIIDLPESRNNGTASVDPKTGRLTGSGNFNPSFGQGTYNLHVCVDFEGAHIHDTGSWTNTTANIGQTKVSINSAQPASQFSAGTFVRFDSVPADDVITARVGVSFVSVSQACSNAEKEQPDFDFDGTVTAAETAWRRKMDVITVDSTGVSTELQTVFWSGAYRAMISPQDYTGENPLWESDEPYYDSFYCIWDSFRGIHQLLTLVDPISQSRMMRSLVDIYRHEGYLPDCRMSLCKGWTQGGSNADVLIAEAYLKGVVDVDWDTAYEAIVKDAEVEPQNWNVEGRGGLESWKTLGYIPKNDVDAGTEGLRTRSVSRTVEYAYNDYCIALMADELGHTSDRDKYLKRSNNWRNVYKADQTSAINGVDTNFTGFVQPRNADGSWAYQDPIFCSPLLNFESCYLNEDGHETYEGSCWLYTFFVPQDMAALIKTLGGADEFVSRLSYLHDSGILYLGDEQAFLTVFQFHYAGRPAVSAKRAHSYIPSQFNTTVGGIPGNDDSGAMGSFAVFSMLGLFPVHGQDVYLITPPFFKEVSIRNDITGNVATIRNVNFDPSYKSIYIQSVTRDGEPWTKNWIGHDFFAKGGVLELELGSKESDWGTRVVDLPPSMSEYAEDAPEGGLGSHIGKKLRAEGARIAILYAPFEASRRDELLAAGYSDAPASGPNDIRTYECDITSADSVRNAFTSITNEMTAADLSDRAFPSILINTAGYVSLSDMHLTPPEETLKHLTTNVYGPMLCAQAFANLYFAASKAASATDPAPPGRIVNLASKAAHVALHQHGAYCASKSAVLGLTRCMASEWGPRGITANTVSPTVAWTDLGKKAWGAEGVKEALLEKIPTGKACLPEDVADSVVFLCRDSSGMINGGDIKMDGGYTIR</sequence>
<dbReference type="PROSITE" id="PS00061">
    <property type="entry name" value="ADH_SHORT"/>
    <property type="match status" value="1"/>
</dbReference>
<feature type="signal peptide" evidence="2">
    <location>
        <begin position="1"/>
        <end position="27"/>
    </location>
</feature>
<dbReference type="PANTHER" id="PTHR12143:SF42">
    <property type="entry name" value="PUTATIVE SUBFAMILY (AFU_ORTHOLOGUE AFUA_6G13760)-RELATED"/>
    <property type="match status" value="1"/>
</dbReference>
<dbReference type="GO" id="GO:0005829">
    <property type="term" value="C:cytosol"/>
    <property type="evidence" value="ECO:0007669"/>
    <property type="project" value="TreeGrafter"/>
</dbReference>
<dbReference type="SUPFAM" id="SSF51735">
    <property type="entry name" value="NAD(P)-binding Rossmann-fold domains"/>
    <property type="match status" value="1"/>
</dbReference>
<dbReference type="PRINTS" id="PR00081">
    <property type="entry name" value="GDHRDH"/>
</dbReference>
<feature type="domain" description="Glycosyl hydrolase family 92 N-terminal" evidence="4">
    <location>
        <begin position="38"/>
        <end position="273"/>
    </location>
</feature>
<dbReference type="VEuPathDB" id="FungiDB:ASPSYDRAFT_34147"/>
<dbReference type="Gene3D" id="3.40.50.720">
    <property type="entry name" value="NAD(P)-binding Rossmann-like Domain"/>
    <property type="match status" value="1"/>
</dbReference>
<feature type="chain" id="PRO_5013313166" description="Alpha-1,2-mannosidase" evidence="2">
    <location>
        <begin position="28"/>
        <end position="1044"/>
    </location>
</feature>
<protein>
    <recommendedName>
        <fullName evidence="7">Alpha-1,2-mannosidase</fullName>
    </recommendedName>
</protein>
<feature type="domain" description="Glycosyl hydrolase family 92" evidence="3">
    <location>
        <begin position="279"/>
        <end position="759"/>
    </location>
</feature>
<dbReference type="Gene3D" id="1.20.1050.60">
    <property type="entry name" value="alpha-1,2-mannosidase"/>
    <property type="match status" value="1"/>
</dbReference>
<evidence type="ECO:0000259" key="3">
    <source>
        <dbReference type="Pfam" id="PF07971"/>
    </source>
</evidence>
<dbReference type="OrthoDB" id="449263at2759"/>
<dbReference type="InterPro" id="IPR041371">
    <property type="entry name" value="GH92_N"/>
</dbReference>
<dbReference type="PANTHER" id="PTHR12143">
    <property type="entry name" value="PEPTIDE N-GLYCANASE PNGASE -RELATED"/>
    <property type="match status" value="1"/>
</dbReference>
<dbReference type="SUPFAM" id="SSF48208">
    <property type="entry name" value="Six-hairpin glycosidases"/>
    <property type="match status" value="1"/>
</dbReference>
<dbReference type="GO" id="GO:0005975">
    <property type="term" value="P:carbohydrate metabolic process"/>
    <property type="evidence" value="ECO:0007669"/>
    <property type="project" value="InterPro"/>
</dbReference>
<dbReference type="NCBIfam" id="TIGR01180">
    <property type="entry name" value="aman2_put"/>
    <property type="match status" value="1"/>
</dbReference>
<dbReference type="EMBL" id="KV878591">
    <property type="protein sequence ID" value="OJJ56154.1"/>
    <property type="molecule type" value="Genomic_DNA"/>
</dbReference>
<dbReference type="InterPro" id="IPR036291">
    <property type="entry name" value="NAD(P)-bd_dom_sf"/>
</dbReference>
<dbReference type="GO" id="GO:0044550">
    <property type="term" value="P:secondary metabolite biosynthetic process"/>
    <property type="evidence" value="ECO:0007669"/>
    <property type="project" value="UniProtKB-ARBA"/>
</dbReference>
<keyword evidence="2" id="KW-0732">Signal</keyword>
<dbReference type="GO" id="GO:0030246">
    <property type="term" value="F:carbohydrate binding"/>
    <property type="evidence" value="ECO:0007669"/>
    <property type="project" value="InterPro"/>
</dbReference>
<dbReference type="InterPro" id="IPR012939">
    <property type="entry name" value="Glyco_hydro_92"/>
</dbReference>
<dbReference type="InterPro" id="IPR008928">
    <property type="entry name" value="6-hairpin_glycosidase_sf"/>
</dbReference>
<dbReference type="InterPro" id="IPR050883">
    <property type="entry name" value="PNGase"/>
</dbReference>
<dbReference type="FunFam" id="1.20.1050.60:FF:000002">
    <property type="entry name" value="Glycosyl hydrolase family 92"/>
    <property type="match status" value="1"/>
</dbReference>
<evidence type="ECO:0000313" key="6">
    <source>
        <dbReference type="Proteomes" id="UP000184356"/>
    </source>
</evidence>
<dbReference type="Proteomes" id="UP000184356">
    <property type="component" value="Unassembled WGS sequence"/>
</dbReference>
<evidence type="ECO:0000313" key="5">
    <source>
        <dbReference type="EMBL" id="OJJ56154.1"/>
    </source>
</evidence>
<name>A0A1L9T9Q4_9EURO</name>
<dbReference type="FunFam" id="3.30.2080.10:FF:000001">
    <property type="entry name" value="Alpha-1,2-mannosidase subfamily"/>
    <property type="match status" value="1"/>
</dbReference>
<keyword evidence="6" id="KW-1185">Reference proteome</keyword>